<evidence type="ECO:0000256" key="10">
    <source>
        <dbReference type="ARBA" id="ARBA00022898"/>
    </source>
</evidence>
<dbReference type="Gene3D" id="3.40.50.1100">
    <property type="match status" value="2"/>
</dbReference>
<sequence>MPGVNGTSLMPNGDVGHGTRRPSNSSALKHNMALTEYSANPSPPPETIDDGAALVPQDLQLPDGHPDYLRMIASATSRVYEACKITPLEKAINLSNRCECNVMLKREDLQPVFSFKLRGAYNKMAHLDPAESWRGVVCCSAGNHAQGVARLFGWRPSHWKNGSKSLTRYRRYCIPSSFPPYNYSGSTNRAARVRRKRRSFSRGTSSVDLKRTLIAVTSGANMNFDRLRFVAERATLGEGKEVLMAASIPERPGAFAKLVDTIMPRPVTEFSYRYSSGNVANVLIGLSITVPAAQRAEEVRSLMERIRAEGMEVTDLSNDELAKSHVRYLIGGRTGVENERVFMFNFPERPGALEKFLATLRPKFNISLFQYRTYGGDVAKVLAGIQCPPEENAELEQFLEELGYPSEECTDSPVFNMFLKSTAP</sequence>
<evidence type="ECO:0000256" key="14">
    <source>
        <dbReference type="SAM" id="MobiDB-lite"/>
    </source>
</evidence>
<feature type="domain" description="ACT-like" evidence="15">
    <location>
        <begin position="242"/>
        <end position="318"/>
    </location>
</feature>
<evidence type="ECO:0000313" key="17">
    <source>
        <dbReference type="Proteomes" id="UP000241546"/>
    </source>
</evidence>
<keyword evidence="12" id="KW-0100">Branched-chain amino acid biosynthesis</keyword>
<keyword evidence="10" id="KW-0663">Pyridoxal phosphate</keyword>
<evidence type="ECO:0000313" key="16">
    <source>
        <dbReference type="EMBL" id="PTB66003.1"/>
    </source>
</evidence>
<feature type="domain" description="ACT-like" evidence="15">
    <location>
        <begin position="340"/>
        <end position="411"/>
    </location>
</feature>
<dbReference type="SUPFAM" id="SSF55021">
    <property type="entry name" value="ACT-like"/>
    <property type="match status" value="2"/>
</dbReference>
<dbReference type="Gene3D" id="3.40.1020.10">
    <property type="entry name" value="Biosynthetic Threonine Deaminase, Domain 3"/>
    <property type="match status" value="1"/>
</dbReference>
<dbReference type="InterPro" id="IPR050147">
    <property type="entry name" value="Ser/Thr_Dehydratase"/>
</dbReference>
<feature type="compositionally biased region" description="Polar residues" evidence="14">
    <location>
        <begin position="1"/>
        <end position="10"/>
    </location>
</feature>
<dbReference type="GeneID" id="36605386"/>
<accession>A0A2T4B9J7</accession>
<comment type="pathway">
    <text evidence="3">Amino-acid biosynthesis; L-isoleucine biosynthesis; 2-oxobutanoate from L-threonine: step 1/1.</text>
</comment>
<dbReference type="FunFam" id="3.40.1020.10:FF:000001">
    <property type="entry name" value="L-threonine dehydratase"/>
    <property type="match status" value="1"/>
</dbReference>
<evidence type="ECO:0000256" key="9">
    <source>
        <dbReference type="ARBA" id="ARBA00022737"/>
    </source>
</evidence>
<evidence type="ECO:0000256" key="6">
    <source>
        <dbReference type="ARBA" id="ARBA00012096"/>
    </source>
</evidence>
<comment type="cofactor">
    <cofactor evidence="2">
        <name>pyridoxal 5'-phosphate</name>
        <dbReference type="ChEBI" id="CHEBI:597326"/>
    </cofactor>
</comment>
<dbReference type="PROSITE" id="PS00165">
    <property type="entry name" value="DEHYDRATASE_SER_THR"/>
    <property type="match status" value="1"/>
</dbReference>
<dbReference type="SUPFAM" id="SSF53686">
    <property type="entry name" value="Tryptophan synthase beta subunit-like PLP-dependent enzymes"/>
    <property type="match status" value="1"/>
</dbReference>
<dbReference type="Pfam" id="PF00291">
    <property type="entry name" value="PALP"/>
    <property type="match status" value="1"/>
</dbReference>
<dbReference type="GO" id="GO:0030170">
    <property type="term" value="F:pyridoxal phosphate binding"/>
    <property type="evidence" value="ECO:0007669"/>
    <property type="project" value="InterPro"/>
</dbReference>
<dbReference type="Pfam" id="PF00585">
    <property type="entry name" value="Thr_dehydrat_C"/>
    <property type="match status" value="2"/>
</dbReference>
<dbReference type="EMBL" id="KZ680214">
    <property type="protein sequence ID" value="PTB66003.1"/>
    <property type="molecule type" value="Genomic_DNA"/>
</dbReference>
<evidence type="ECO:0000256" key="2">
    <source>
        <dbReference type="ARBA" id="ARBA00001933"/>
    </source>
</evidence>
<evidence type="ECO:0000259" key="15">
    <source>
        <dbReference type="PROSITE" id="PS51672"/>
    </source>
</evidence>
<keyword evidence="11" id="KW-0456">Lyase</keyword>
<keyword evidence="8" id="KW-0412">Isoleucine biosynthesis</keyword>
<dbReference type="PROSITE" id="PS51672">
    <property type="entry name" value="ACT_LIKE"/>
    <property type="match status" value="2"/>
</dbReference>
<dbReference type="OrthoDB" id="4418812at2759"/>
<dbReference type="Proteomes" id="UP000241546">
    <property type="component" value="Unassembled WGS sequence"/>
</dbReference>
<dbReference type="GO" id="GO:0006567">
    <property type="term" value="P:L-threonine catabolic process"/>
    <property type="evidence" value="ECO:0007669"/>
    <property type="project" value="TreeGrafter"/>
</dbReference>
<comment type="subunit">
    <text evidence="5">Homotetramer.</text>
</comment>
<evidence type="ECO:0000256" key="7">
    <source>
        <dbReference type="ARBA" id="ARBA00022605"/>
    </source>
</evidence>
<proteinExistence type="inferred from homology"/>
<evidence type="ECO:0000256" key="12">
    <source>
        <dbReference type="ARBA" id="ARBA00023304"/>
    </source>
</evidence>
<reference evidence="17" key="1">
    <citation type="submission" date="2016-07" db="EMBL/GenBank/DDBJ databases">
        <title>Multiple horizontal gene transfer events from other fungi enriched the ability of initially mycotrophic Trichoderma (Ascomycota) to feed on dead plant biomass.</title>
        <authorList>
            <consortium name="DOE Joint Genome Institute"/>
            <person name="Atanasova L."/>
            <person name="Chenthamara K."/>
            <person name="Zhang J."/>
            <person name="Grujic M."/>
            <person name="Henrissat B."/>
            <person name="Kuo A."/>
            <person name="Aerts A."/>
            <person name="Salamov A."/>
            <person name="Lipzen A."/>
            <person name="Labutti K."/>
            <person name="Barry K."/>
            <person name="Miao Y."/>
            <person name="Rahimi M.J."/>
            <person name="Shen Q."/>
            <person name="Grigoriev I.V."/>
            <person name="Kubicek C.P."/>
            <person name="Druzhinina I.S."/>
        </authorList>
    </citation>
    <scope>NUCLEOTIDE SEQUENCE [LARGE SCALE GENOMIC DNA]</scope>
    <source>
        <strain evidence="17">TUCIM 6016</strain>
    </source>
</reference>
<evidence type="ECO:0000256" key="5">
    <source>
        <dbReference type="ARBA" id="ARBA00011881"/>
    </source>
</evidence>
<dbReference type="InterPro" id="IPR036052">
    <property type="entry name" value="TrpB-like_PALP_sf"/>
</dbReference>
<feature type="region of interest" description="Disordered" evidence="14">
    <location>
        <begin position="1"/>
        <end position="25"/>
    </location>
</feature>
<name>A0A2T4B9J7_9HYPO</name>
<dbReference type="GO" id="GO:0003941">
    <property type="term" value="F:L-serine ammonia-lyase activity"/>
    <property type="evidence" value="ECO:0007669"/>
    <property type="project" value="TreeGrafter"/>
</dbReference>
<comment type="catalytic activity">
    <reaction evidence="1">
        <text>L-threonine = 2-oxobutanoate + NH4(+)</text>
        <dbReference type="Rhea" id="RHEA:22108"/>
        <dbReference type="ChEBI" id="CHEBI:16763"/>
        <dbReference type="ChEBI" id="CHEBI:28938"/>
        <dbReference type="ChEBI" id="CHEBI:57926"/>
        <dbReference type="EC" id="4.3.1.19"/>
    </reaction>
</comment>
<keyword evidence="9" id="KW-0677">Repeat</keyword>
<dbReference type="CDD" id="cd04906">
    <property type="entry name" value="ACT_ThrD-I_1"/>
    <property type="match status" value="1"/>
</dbReference>
<protein>
    <recommendedName>
        <fullName evidence="6">threonine ammonia-lyase</fullName>
        <ecNumber evidence="6">4.3.1.19</ecNumber>
    </recommendedName>
    <alternativeName>
        <fullName evidence="13">Threonine deaminase</fullName>
    </alternativeName>
</protein>
<dbReference type="GO" id="GO:0009097">
    <property type="term" value="P:isoleucine biosynthetic process"/>
    <property type="evidence" value="ECO:0007669"/>
    <property type="project" value="UniProtKB-UniPathway"/>
</dbReference>
<dbReference type="InterPro" id="IPR001926">
    <property type="entry name" value="TrpB-like_PALP"/>
</dbReference>
<gene>
    <name evidence="16" type="ORF">BBK36DRAFT_1203418</name>
</gene>
<evidence type="ECO:0000256" key="4">
    <source>
        <dbReference type="ARBA" id="ARBA00010869"/>
    </source>
</evidence>
<evidence type="ECO:0000256" key="13">
    <source>
        <dbReference type="ARBA" id="ARBA00031427"/>
    </source>
</evidence>
<evidence type="ECO:0000256" key="8">
    <source>
        <dbReference type="ARBA" id="ARBA00022624"/>
    </source>
</evidence>
<comment type="similarity">
    <text evidence="4">Belongs to the serine/threonine dehydratase family.</text>
</comment>
<dbReference type="UniPathway" id="UPA00047">
    <property type="reaction ID" value="UER00054"/>
</dbReference>
<keyword evidence="7" id="KW-0028">Amino-acid biosynthesis</keyword>
<dbReference type="PANTHER" id="PTHR48078">
    <property type="entry name" value="THREONINE DEHYDRATASE, MITOCHONDRIAL-RELATED"/>
    <property type="match status" value="1"/>
</dbReference>
<keyword evidence="17" id="KW-1185">Reference proteome</keyword>
<evidence type="ECO:0000256" key="11">
    <source>
        <dbReference type="ARBA" id="ARBA00023239"/>
    </source>
</evidence>
<dbReference type="PANTHER" id="PTHR48078:SF11">
    <property type="entry name" value="THREONINE DEHYDRATASE, MITOCHONDRIAL"/>
    <property type="match status" value="1"/>
</dbReference>
<evidence type="ECO:0000256" key="1">
    <source>
        <dbReference type="ARBA" id="ARBA00001274"/>
    </source>
</evidence>
<dbReference type="AlphaFoldDB" id="A0A2T4B9J7"/>
<dbReference type="GO" id="GO:0004794">
    <property type="term" value="F:threonine deaminase activity"/>
    <property type="evidence" value="ECO:0007669"/>
    <property type="project" value="UniProtKB-EC"/>
</dbReference>
<dbReference type="InterPro" id="IPR001721">
    <property type="entry name" value="TD_ACT-like"/>
</dbReference>
<evidence type="ECO:0000256" key="3">
    <source>
        <dbReference type="ARBA" id="ARBA00004810"/>
    </source>
</evidence>
<dbReference type="InterPro" id="IPR045865">
    <property type="entry name" value="ACT-like_dom_sf"/>
</dbReference>
<dbReference type="GO" id="GO:0006565">
    <property type="term" value="P:L-serine catabolic process"/>
    <property type="evidence" value="ECO:0007669"/>
    <property type="project" value="TreeGrafter"/>
</dbReference>
<organism evidence="16 17">
    <name type="scientific">Trichoderma citrinoviride</name>
    <dbReference type="NCBI Taxonomy" id="58853"/>
    <lineage>
        <taxon>Eukaryota</taxon>
        <taxon>Fungi</taxon>
        <taxon>Dikarya</taxon>
        <taxon>Ascomycota</taxon>
        <taxon>Pezizomycotina</taxon>
        <taxon>Sordariomycetes</taxon>
        <taxon>Hypocreomycetidae</taxon>
        <taxon>Hypocreales</taxon>
        <taxon>Hypocreaceae</taxon>
        <taxon>Trichoderma</taxon>
    </lineage>
</organism>
<dbReference type="RefSeq" id="XP_024749323.1">
    <property type="nucleotide sequence ID" value="XM_024897268.1"/>
</dbReference>
<dbReference type="EC" id="4.3.1.19" evidence="6"/>
<dbReference type="CDD" id="cd04907">
    <property type="entry name" value="ACT_ThrD-I_2"/>
    <property type="match status" value="1"/>
</dbReference>
<dbReference type="InterPro" id="IPR038110">
    <property type="entry name" value="TD_ACT-like_sf"/>
</dbReference>
<dbReference type="InterPro" id="IPR000634">
    <property type="entry name" value="Ser/Thr_deHydtase_PyrdxlP-BS"/>
</dbReference>